<evidence type="ECO:0000256" key="1">
    <source>
        <dbReference type="SAM" id="MobiDB-lite"/>
    </source>
</evidence>
<dbReference type="PANTHER" id="PTHR37984:SF8">
    <property type="entry name" value="CCHC-TYPE DOMAIN-CONTAINING PROTEIN"/>
    <property type="match status" value="1"/>
</dbReference>
<dbReference type="InterPro" id="IPR050951">
    <property type="entry name" value="Retrovirus_Pol_polyprotein"/>
</dbReference>
<feature type="region of interest" description="Disordered" evidence="1">
    <location>
        <begin position="1"/>
        <end position="42"/>
    </location>
</feature>
<reference evidence="2" key="2">
    <citation type="journal article" date="2023" name="BMC Genomics">
        <title>Pest status, molecular evolution, and epigenetic factors derived from the genome assembly of Frankliniella fusca, a thysanopteran phytovirus vector.</title>
        <authorList>
            <person name="Catto M.A."/>
            <person name="Labadie P.E."/>
            <person name="Jacobson A.L."/>
            <person name="Kennedy G.G."/>
            <person name="Srinivasan R."/>
            <person name="Hunt B.G."/>
        </authorList>
    </citation>
    <scope>NUCLEOTIDE SEQUENCE</scope>
    <source>
        <strain evidence="2">PL_HMW_Pooled</strain>
    </source>
</reference>
<organism evidence="2 3">
    <name type="scientific">Frankliniella fusca</name>
    <dbReference type="NCBI Taxonomy" id="407009"/>
    <lineage>
        <taxon>Eukaryota</taxon>
        <taxon>Metazoa</taxon>
        <taxon>Ecdysozoa</taxon>
        <taxon>Arthropoda</taxon>
        <taxon>Hexapoda</taxon>
        <taxon>Insecta</taxon>
        <taxon>Pterygota</taxon>
        <taxon>Neoptera</taxon>
        <taxon>Paraneoptera</taxon>
        <taxon>Thysanoptera</taxon>
        <taxon>Terebrantia</taxon>
        <taxon>Thripoidea</taxon>
        <taxon>Thripidae</taxon>
        <taxon>Frankliniella</taxon>
    </lineage>
</organism>
<dbReference type="EMBL" id="JAHWGI010000903">
    <property type="protein sequence ID" value="KAK3918217.1"/>
    <property type="molecule type" value="Genomic_DNA"/>
</dbReference>
<evidence type="ECO:0000313" key="2">
    <source>
        <dbReference type="EMBL" id="KAK3918217.1"/>
    </source>
</evidence>
<dbReference type="GO" id="GO:0071897">
    <property type="term" value="P:DNA biosynthetic process"/>
    <property type="evidence" value="ECO:0007669"/>
    <property type="project" value="UniProtKB-ARBA"/>
</dbReference>
<dbReference type="SUPFAM" id="SSF56672">
    <property type="entry name" value="DNA/RNA polymerases"/>
    <property type="match status" value="1"/>
</dbReference>
<dbReference type="PANTHER" id="PTHR37984">
    <property type="entry name" value="PROTEIN CBG26694"/>
    <property type="match status" value="1"/>
</dbReference>
<dbReference type="Gene3D" id="3.30.70.270">
    <property type="match status" value="1"/>
</dbReference>
<dbReference type="InterPro" id="IPR043502">
    <property type="entry name" value="DNA/RNA_pol_sf"/>
</dbReference>
<dbReference type="Gene3D" id="3.10.10.10">
    <property type="entry name" value="HIV Type 1 Reverse Transcriptase, subunit A, domain 1"/>
    <property type="match status" value="1"/>
</dbReference>
<dbReference type="Proteomes" id="UP001219518">
    <property type="component" value="Unassembled WGS sequence"/>
</dbReference>
<name>A0AAE1LHH0_9NEOP</name>
<proteinExistence type="predicted"/>
<evidence type="ECO:0000313" key="3">
    <source>
        <dbReference type="Proteomes" id="UP001219518"/>
    </source>
</evidence>
<dbReference type="AlphaFoldDB" id="A0AAE1LHH0"/>
<reference evidence="2" key="1">
    <citation type="submission" date="2021-07" db="EMBL/GenBank/DDBJ databases">
        <authorList>
            <person name="Catto M.A."/>
            <person name="Jacobson A."/>
            <person name="Kennedy G."/>
            <person name="Labadie P."/>
            <person name="Hunt B.G."/>
            <person name="Srinivasan R."/>
        </authorList>
    </citation>
    <scope>NUCLEOTIDE SEQUENCE</scope>
    <source>
        <strain evidence="2">PL_HMW_Pooled</strain>
        <tissue evidence="2">Head</tissue>
    </source>
</reference>
<sequence length="222" mass="25266">MFIPPSLSPKIRAINKPDCDKPNSDNPDFDNPKSVEPNSVTTQDETSNFIEANQDLFEGFGTFPDIVTLMIDKKVQPTRKPPRRLPAVISTKLQDALKKSEEASIIEKCEMPETWVSNMLIREKSDGSLRICLDPKDLNEAIQRPFFEIPTAQHIQTKLSDNAVFTVLDLKDRFWHCKRGRSINPDRVQAIQVLTSPTNKMQLQKILGKFNSTLPTNKRLSF</sequence>
<keyword evidence="3" id="KW-1185">Reference proteome</keyword>
<dbReference type="InterPro" id="IPR043128">
    <property type="entry name" value="Rev_trsase/Diguanyl_cyclase"/>
</dbReference>
<protein>
    <submittedName>
        <fullName evidence="2">Transposon Ty3-G Gag-Pol polyprotein</fullName>
    </submittedName>
</protein>
<accession>A0AAE1LHH0</accession>
<comment type="caution">
    <text evidence="2">The sequence shown here is derived from an EMBL/GenBank/DDBJ whole genome shotgun (WGS) entry which is preliminary data.</text>
</comment>
<gene>
    <name evidence="2" type="ORF">KUF71_007638</name>
</gene>